<proteinExistence type="predicted"/>
<dbReference type="Proteomes" id="UP000192591">
    <property type="component" value="Unassembled WGS sequence"/>
</dbReference>
<gene>
    <name evidence="1" type="ORF">B1813_00935</name>
</gene>
<protein>
    <recommendedName>
        <fullName evidence="3">DUF1365 domain-containing protein</fullName>
    </recommendedName>
</protein>
<comment type="caution">
    <text evidence="1">The sequence shown here is derived from an EMBL/GenBank/DDBJ whole genome shotgun (WGS) entry which is preliminary data.</text>
</comment>
<dbReference type="EMBL" id="MWIH01000002">
    <property type="protein sequence ID" value="OQO95123.1"/>
    <property type="molecule type" value="Genomic_DNA"/>
</dbReference>
<dbReference type="PANTHER" id="PTHR33973:SF4">
    <property type="entry name" value="OS07G0153300 PROTEIN"/>
    <property type="match status" value="1"/>
</dbReference>
<dbReference type="Pfam" id="PF07103">
    <property type="entry name" value="DUF1365"/>
    <property type="match status" value="1"/>
</dbReference>
<keyword evidence="2" id="KW-1185">Reference proteome</keyword>
<accession>A0A1V9ADH2</accession>
<dbReference type="STRING" id="1962155.B1813_00935"/>
<dbReference type="PANTHER" id="PTHR33973">
    <property type="entry name" value="OS07G0153300 PROTEIN"/>
    <property type="match status" value="1"/>
</dbReference>
<evidence type="ECO:0008006" key="3">
    <source>
        <dbReference type="Google" id="ProtNLM"/>
    </source>
</evidence>
<evidence type="ECO:0000313" key="1">
    <source>
        <dbReference type="EMBL" id="OQO95123.1"/>
    </source>
</evidence>
<reference evidence="1 2" key="1">
    <citation type="submission" date="2017-02" db="EMBL/GenBank/DDBJ databases">
        <title>Draft genome of Saccharomonospora sp. 154.</title>
        <authorList>
            <person name="Alonso-Carmona G.S."/>
            <person name="De La Haba R."/>
            <person name="Vera-Gargallo B."/>
            <person name="Sandoval-Trujillo A.H."/>
            <person name="Ramirez-Duran N."/>
            <person name="Ventosa A."/>
        </authorList>
    </citation>
    <scope>NUCLEOTIDE SEQUENCE [LARGE SCALE GENOMIC DNA]</scope>
    <source>
        <strain evidence="1 2">LRS4.154</strain>
    </source>
</reference>
<dbReference type="RefSeq" id="WP_081190514.1">
    <property type="nucleotide sequence ID" value="NZ_MWIH01000002.1"/>
</dbReference>
<name>A0A1V9ADH2_SACPI</name>
<dbReference type="AlphaFoldDB" id="A0A1V9ADH2"/>
<evidence type="ECO:0000313" key="2">
    <source>
        <dbReference type="Proteomes" id="UP000192591"/>
    </source>
</evidence>
<organism evidence="1 2">
    <name type="scientific">Saccharomonospora piscinae</name>
    <dbReference type="NCBI Taxonomy" id="687388"/>
    <lineage>
        <taxon>Bacteria</taxon>
        <taxon>Bacillati</taxon>
        <taxon>Actinomycetota</taxon>
        <taxon>Actinomycetes</taxon>
        <taxon>Pseudonocardiales</taxon>
        <taxon>Pseudonocardiaceae</taxon>
        <taxon>Saccharomonospora</taxon>
    </lineage>
</organism>
<sequence length="235" mass="26670">MVSALYDAKVTHVRGEPRRAFTHRLCLWLVDVDDLPVLPRWLRPFAAFRARDHVENPGRSIRADLEDWLAARGIRLAGGRVLMLTQAAVLGHVFNPLSLYWCHDADGELVCVVAQVHNTYRGRHRYLLRPDTAGRAEADKTFYVSPFLAVRGRYRLRVPEPDARLDVSVVLDQDGRVALAAGLRGRRRPATTTELVRLLLTRPLIPQRVSALIRAHGIALWLRRLPLFSRDQEAA</sequence>
<dbReference type="InterPro" id="IPR010775">
    <property type="entry name" value="DUF1365"/>
</dbReference>